<organism evidence="1 2">
    <name type="scientific">Methanothrix thermoacetophila (strain DSM 6194 / JCM 14653 / NBRC 101360 / PT)</name>
    <name type="common">Methanosaeta thermophila</name>
    <dbReference type="NCBI Taxonomy" id="349307"/>
    <lineage>
        <taxon>Archaea</taxon>
        <taxon>Methanobacteriati</taxon>
        <taxon>Methanobacteriota</taxon>
        <taxon>Stenosarchaea group</taxon>
        <taxon>Methanomicrobia</taxon>
        <taxon>Methanotrichales</taxon>
        <taxon>Methanotrichaceae</taxon>
        <taxon>Methanothrix</taxon>
    </lineage>
</organism>
<dbReference type="Proteomes" id="UP000000674">
    <property type="component" value="Chromosome"/>
</dbReference>
<dbReference type="AlphaFoldDB" id="A0B9M0"/>
<dbReference type="EMBL" id="CP000477">
    <property type="protein sequence ID" value="ABK15394.1"/>
    <property type="molecule type" value="Genomic_DNA"/>
</dbReference>
<gene>
    <name evidence="1" type="ordered locus">Mthe_1627</name>
</gene>
<sequence>MMLKLIIGLVIVAGLSAAMNPEDYDALYPTEYPDQPVDYYQPPPESAYFTNEEPADAGSLVDQGAVDDPSVLSSVPEGNGLWIVDGVNYVHTVSLNVPPKSWANQEIVPSVDGDLVVYYEYPTGQIVTQHLGRVLPYHRYWTWFYGPFPGVYKVWYVIDGVYRSNYVWYYVREDWPWWYGGYTFTTYYHTLPVRYYYRPVVYEPIRWTYKYTWEWRSTGHTWHDGIHDRHDGRRDGRHEFVTTIIDP</sequence>
<dbReference type="RefSeq" id="WP_011696772.1">
    <property type="nucleotide sequence ID" value="NC_008553.1"/>
</dbReference>
<reference evidence="1 2" key="1">
    <citation type="submission" date="2006-10" db="EMBL/GenBank/DDBJ databases">
        <title>Complete sequence of Methanosaeta thermophila PT.</title>
        <authorList>
            <consortium name="US DOE Joint Genome Institute"/>
            <person name="Copeland A."/>
            <person name="Lucas S."/>
            <person name="Lapidus A."/>
            <person name="Barry K."/>
            <person name="Detter J.C."/>
            <person name="Glavina del Rio T."/>
            <person name="Hammon N."/>
            <person name="Israni S."/>
            <person name="Pitluck S."/>
            <person name="Chain P."/>
            <person name="Malfatti S."/>
            <person name="Shin M."/>
            <person name="Vergez L."/>
            <person name="Schmutz J."/>
            <person name="Larimer F."/>
            <person name="Land M."/>
            <person name="Hauser L."/>
            <person name="Kyrpides N."/>
            <person name="Kim E."/>
            <person name="Smith K.S."/>
            <person name="Ingram-Smith C."/>
            <person name="Richardson P."/>
        </authorList>
    </citation>
    <scope>NUCLEOTIDE SEQUENCE [LARGE SCALE GENOMIC DNA]</scope>
    <source>
        <strain evidence="2">DSM 6194 / JCM 14653 / NBRC 101360 / PT</strain>
    </source>
</reference>
<proteinExistence type="predicted"/>
<dbReference type="GeneID" id="4462204"/>
<name>A0B9M0_METTP</name>
<dbReference type="HOGENOM" id="CLU_1122635_0_0_2"/>
<evidence type="ECO:0000313" key="2">
    <source>
        <dbReference type="Proteomes" id="UP000000674"/>
    </source>
</evidence>
<protein>
    <submittedName>
        <fullName evidence="1">Uncharacterized protein</fullName>
    </submittedName>
</protein>
<accession>A0B9M0</accession>
<dbReference type="KEGG" id="mtp:Mthe_1627"/>
<evidence type="ECO:0000313" key="1">
    <source>
        <dbReference type="EMBL" id="ABK15394.1"/>
    </source>
</evidence>
<keyword evidence="2" id="KW-1185">Reference proteome</keyword>